<organism evidence="1 2">
    <name type="scientific">Thermosulfurimonas dismutans</name>
    <dbReference type="NCBI Taxonomy" id="999894"/>
    <lineage>
        <taxon>Bacteria</taxon>
        <taxon>Pseudomonadati</taxon>
        <taxon>Thermodesulfobacteriota</taxon>
        <taxon>Thermodesulfobacteria</taxon>
        <taxon>Thermodesulfobacteriales</taxon>
        <taxon>Thermodesulfobacteriaceae</taxon>
        <taxon>Thermosulfurimonas</taxon>
    </lineage>
</organism>
<dbReference type="STRING" id="999894.TDIS_0700"/>
<name>A0A179D6W3_9BACT</name>
<dbReference type="AlphaFoldDB" id="A0A179D6W3"/>
<proteinExistence type="predicted"/>
<comment type="caution">
    <text evidence="1">The sequence shown here is derived from an EMBL/GenBank/DDBJ whole genome shotgun (WGS) entry which is preliminary data.</text>
</comment>
<reference evidence="1 2" key="1">
    <citation type="submission" date="2016-04" db="EMBL/GenBank/DDBJ databases">
        <title>Genome analysis of Thermosulfurimonas dismutans, the first thermophilic sulfur-disproportionating bacterium of the phylum Thermodesulfobacteria.</title>
        <authorList>
            <person name="Mardanov A.V."/>
            <person name="Beletsky A.V."/>
            <person name="Kadnikov V.V."/>
            <person name="Slobodkin A.I."/>
            <person name="Ravin N.V."/>
        </authorList>
    </citation>
    <scope>NUCLEOTIDE SEQUENCE [LARGE SCALE GENOMIC DNA]</scope>
    <source>
        <strain evidence="1 2">S95</strain>
    </source>
</reference>
<protein>
    <submittedName>
        <fullName evidence="1">Uncharacterized protein</fullName>
    </submittedName>
</protein>
<accession>A0A179D6W3</accession>
<sequence>MKIYLKNKVWILLFLLAWTWWIGGGPAYCFSPGQKIEIENLLTGCQCAPTCIKVEESKSLSEVARRNLKPSFEVVSLETCQEPQGSNLFFTRFYEVSKSFKKPNPLLYVKLLF</sequence>
<gene>
    <name evidence="1" type="ORF">TDIS_0700</name>
</gene>
<evidence type="ECO:0000313" key="1">
    <source>
        <dbReference type="EMBL" id="OAQ21479.1"/>
    </source>
</evidence>
<dbReference type="EMBL" id="LWLG01000002">
    <property type="protein sequence ID" value="OAQ21479.1"/>
    <property type="molecule type" value="Genomic_DNA"/>
</dbReference>
<dbReference type="RefSeq" id="WP_068669336.1">
    <property type="nucleotide sequence ID" value="NZ_LWLG01000002.1"/>
</dbReference>
<dbReference type="Proteomes" id="UP000078390">
    <property type="component" value="Unassembled WGS sequence"/>
</dbReference>
<evidence type="ECO:0000313" key="2">
    <source>
        <dbReference type="Proteomes" id="UP000078390"/>
    </source>
</evidence>
<keyword evidence="2" id="KW-1185">Reference proteome</keyword>